<proteinExistence type="predicted"/>
<gene>
    <name evidence="1" type="ORF">V6N11_066086</name>
</gene>
<name>A0ABR2NUN9_9ROSI</name>
<evidence type="ECO:0000313" key="1">
    <source>
        <dbReference type="EMBL" id="KAK8979886.1"/>
    </source>
</evidence>
<sequence length="114" mass="13580">MFPRCDVSLHCRNLKLSALHQRQRPRPIHFTHQKLVQTWIPHNHNTLPWTSRISHFLLFKMWKTKSFKHWLGSLSPYISQEFGSGLPLLLARISDPWHQHNLFHLCCPRQALSL</sequence>
<protein>
    <submittedName>
        <fullName evidence="1">Uncharacterized protein</fullName>
    </submittedName>
</protein>
<comment type="caution">
    <text evidence="1">The sequence shown here is derived from an EMBL/GenBank/DDBJ whole genome shotgun (WGS) entry which is preliminary data.</text>
</comment>
<accession>A0ABR2NUN9</accession>
<dbReference type="EMBL" id="JBBPBN010000099">
    <property type="protein sequence ID" value="KAK8979886.1"/>
    <property type="molecule type" value="Genomic_DNA"/>
</dbReference>
<dbReference type="Proteomes" id="UP001396334">
    <property type="component" value="Unassembled WGS sequence"/>
</dbReference>
<evidence type="ECO:0000313" key="2">
    <source>
        <dbReference type="Proteomes" id="UP001396334"/>
    </source>
</evidence>
<organism evidence="1 2">
    <name type="scientific">Hibiscus sabdariffa</name>
    <name type="common">roselle</name>
    <dbReference type="NCBI Taxonomy" id="183260"/>
    <lineage>
        <taxon>Eukaryota</taxon>
        <taxon>Viridiplantae</taxon>
        <taxon>Streptophyta</taxon>
        <taxon>Embryophyta</taxon>
        <taxon>Tracheophyta</taxon>
        <taxon>Spermatophyta</taxon>
        <taxon>Magnoliopsida</taxon>
        <taxon>eudicotyledons</taxon>
        <taxon>Gunneridae</taxon>
        <taxon>Pentapetalae</taxon>
        <taxon>rosids</taxon>
        <taxon>malvids</taxon>
        <taxon>Malvales</taxon>
        <taxon>Malvaceae</taxon>
        <taxon>Malvoideae</taxon>
        <taxon>Hibiscus</taxon>
    </lineage>
</organism>
<keyword evidence="2" id="KW-1185">Reference proteome</keyword>
<reference evidence="1 2" key="1">
    <citation type="journal article" date="2024" name="G3 (Bethesda)">
        <title>Genome assembly of Hibiscus sabdariffa L. provides insights into metabolisms of medicinal natural products.</title>
        <authorList>
            <person name="Kim T."/>
        </authorList>
    </citation>
    <scope>NUCLEOTIDE SEQUENCE [LARGE SCALE GENOMIC DNA]</scope>
    <source>
        <strain evidence="1">TK-2024</strain>
        <tissue evidence="1">Old leaves</tissue>
    </source>
</reference>